<sequence length="135" mass="15442">MRTKSCTYTKCPIPVIRQTKEQCENFVAGFRSIIGLKSLSYFNTHELQYLISGHTSDIDLEDLRKNAQYYGGFHVLKKGIFFEIRYILFTGPLLGFAFLEPPFSIRCVETSDDMDQGDTLGSVIRGFLAIKRNNQ</sequence>
<proteinExistence type="predicted"/>
<dbReference type="SUPFAM" id="SSF56204">
    <property type="entry name" value="Hect, E3 ligase catalytic domain"/>
    <property type="match status" value="1"/>
</dbReference>
<evidence type="ECO:0000256" key="3">
    <source>
        <dbReference type="ARBA" id="ARBA00022679"/>
    </source>
</evidence>
<evidence type="ECO:0000256" key="4">
    <source>
        <dbReference type="ARBA" id="ARBA00022786"/>
    </source>
</evidence>
<keyword evidence="7" id="KW-1185">Reference proteome</keyword>
<keyword evidence="4 5" id="KW-0833">Ubl conjugation pathway</keyword>
<feature type="domain" description="HECT" evidence="6">
    <location>
        <begin position="15"/>
        <end position="73"/>
    </location>
</feature>
<keyword evidence="3" id="KW-0808">Transferase</keyword>
<evidence type="ECO:0000256" key="5">
    <source>
        <dbReference type="PROSITE-ProRule" id="PRU00104"/>
    </source>
</evidence>
<dbReference type="AlphaFoldDB" id="A0A915DW13"/>
<dbReference type="Proteomes" id="UP000887574">
    <property type="component" value="Unplaced"/>
</dbReference>
<dbReference type="PANTHER" id="PTHR45700">
    <property type="entry name" value="UBIQUITIN-PROTEIN LIGASE E3C"/>
    <property type="match status" value="1"/>
</dbReference>
<evidence type="ECO:0000259" key="6">
    <source>
        <dbReference type="PROSITE" id="PS50237"/>
    </source>
</evidence>
<comment type="caution">
    <text evidence="5">Lacks conserved residue(s) required for the propagation of feature annotation.</text>
</comment>
<dbReference type="PANTHER" id="PTHR45700:SF3">
    <property type="entry name" value="UBIQUITIN-PROTEIN LIGASE E3B"/>
    <property type="match status" value="1"/>
</dbReference>
<organism evidence="7 8">
    <name type="scientific">Ditylenchus dipsaci</name>
    <dbReference type="NCBI Taxonomy" id="166011"/>
    <lineage>
        <taxon>Eukaryota</taxon>
        <taxon>Metazoa</taxon>
        <taxon>Ecdysozoa</taxon>
        <taxon>Nematoda</taxon>
        <taxon>Chromadorea</taxon>
        <taxon>Rhabditida</taxon>
        <taxon>Tylenchina</taxon>
        <taxon>Tylenchomorpha</taxon>
        <taxon>Sphaerularioidea</taxon>
        <taxon>Anguinidae</taxon>
        <taxon>Anguininae</taxon>
        <taxon>Ditylenchus</taxon>
    </lineage>
</organism>
<dbReference type="Gene3D" id="3.90.1750.10">
    <property type="entry name" value="Hect, E3 ligase catalytic domains"/>
    <property type="match status" value="1"/>
</dbReference>
<dbReference type="WBParaSite" id="jg23550">
    <property type="protein sequence ID" value="jg23550"/>
    <property type="gene ID" value="jg23550"/>
</dbReference>
<evidence type="ECO:0000256" key="2">
    <source>
        <dbReference type="ARBA" id="ARBA00012485"/>
    </source>
</evidence>
<dbReference type="GO" id="GO:0061630">
    <property type="term" value="F:ubiquitin protein ligase activity"/>
    <property type="evidence" value="ECO:0007669"/>
    <property type="project" value="UniProtKB-EC"/>
</dbReference>
<dbReference type="InterPro" id="IPR000569">
    <property type="entry name" value="HECT_dom"/>
</dbReference>
<name>A0A915DW13_9BILA</name>
<dbReference type="InterPro" id="IPR044611">
    <property type="entry name" value="E3A/B/C-like"/>
</dbReference>
<evidence type="ECO:0000313" key="7">
    <source>
        <dbReference type="Proteomes" id="UP000887574"/>
    </source>
</evidence>
<evidence type="ECO:0000313" key="8">
    <source>
        <dbReference type="WBParaSite" id="jg23550"/>
    </source>
</evidence>
<dbReference type="GO" id="GO:0006511">
    <property type="term" value="P:ubiquitin-dependent protein catabolic process"/>
    <property type="evidence" value="ECO:0007669"/>
    <property type="project" value="TreeGrafter"/>
</dbReference>
<dbReference type="EC" id="2.3.2.26" evidence="2"/>
<reference evidence="8" key="1">
    <citation type="submission" date="2022-11" db="UniProtKB">
        <authorList>
            <consortium name="WormBaseParasite"/>
        </authorList>
    </citation>
    <scope>IDENTIFICATION</scope>
</reference>
<dbReference type="PROSITE" id="PS50237">
    <property type="entry name" value="HECT"/>
    <property type="match status" value="1"/>
</dbReference>
<dbReference type="GO" id="GO:0000209">
    <property type="term" value="P:protein polyubiquitination"/>
    <property type="evidence" value="ECO:0007669"/>
    <property type="project" value="InterPro"/>
</dbReference>
<dbReference type="InterPro" id="IPR035983">
    <property type="entry name" value="Hect_E3_ubiquitin_ligase"/>
</dbReference>
<evidence type="ECO:0000256" key="1">
    <source>
        <dbReference type="ARBA" id="ARBA00000885"/>
    </source>
</evidence>
<comment type="catalytic activity">
    <reaction evidence="1">
        <text>S-ubiquitinyl-[E2 ubiquitin-conjugating enzyme]-L-cysteine + [acceptor protein]-L-lysine = [E2 ubiquitin-conjugating enzyme]-L-cysteine + N(6)-ubiquitinyl-[acceptor protein]-L-lysine.</text>
        <dbReference type="EC" id="2.3.2.26"/>
    </reaction>
</comment>
<protein>
    <recommendedName>
        <fullName evidence="2">HECT-type E3 ubiquitin transferase</fullName>
        <ecNumber evidence="2">2.3.2.26</ecNumber>
    </recommendedName>
</protein>
<accession>A0A915DW13</accession>
<dbReference type="Pfam" id="PF00632">
    <property type="entry name" value="HECT"/>
    <property type="match status" value="1"/>
</dbReference>